<dbReference type="EMBL" id="CACRZD030000109">
    <property type="protein sequence ID" value="CAA6674428.1"/>
    <property type="molecule type" value="Genomic_DNA"/>
</dbReference>
<keyword evidence="3" id="KW-1185">Reference proteome</keyword>
<sequence length="108" mass="11699">MPCRSDAYLLVALNKVTVLDNSSYSPQSILPRKSILLFMILALGDTNNALKSKMTAISIDNLFGLKMLVVSLIRVDFGPLGFNPPHTHRMAIESSVSLSSKTSSTSIS</sequence>
<dbReference type="Proteomes" id="UP001189122">
    <property type="component" value="Unassembled WGS sequence"/>
</dbReference>
<comment type="caution">
    <text evidence="2">The sequence shown here is derived from an EMBL/GenBank/DDBJ whole genome shotgun (WGS) entry which is preliminary data.</text>
</comment>
<organism evidence="2 3">
    <name type="scientific">Spirodela intermedia</name>
    <name type="common">Intermediate duckweed</name>
    <dbReference type="NCBI Taxonomy" id="51605"/>
    <lineage>
        <taxon>Eukaryota</taxon>
        <taxon>Viridiplantae</taxon>
        <taxon>Streptophyta</taxon>
        <taxon>Embryophyta</taxon>
        <taxon>Tracheophyta</taxon>
        <taxon>Spermatophyta</taxon>
        <taxon>Magnoliopsida</taxon>
        <taxon>Liliopsida</taxon>
        <taxon>Araceae</taxon>
        <taxon>Lemnoideae</taxon>
        <taxon>Spirodela</taxon>
    </lineage>
</organism>
<evidence type="ECO:0000259" key="1">
    <source>
        <dbReference type="Pfam" id="PF00190"/>
    </source>
</evidence>
<name>A0ABN7E9D5_SPIIN</name>
<dbReference type="Pfam" id="PF00190">
    <property type="entry name" value="Cupin_1"/>
    <property type="match status" value="1"/>
</dbReference>
<evidence type="ECO:0000313" key="3">
    <source>
        <dbReference type="Proteomes" id="UP001189122"/>
    </source>
</evidence>
<protein>
    <recommendedName>
        <fullName evidence="1">Cupin type-1 domain-containing protein</fullName>
    </recommendedName>
</protein>
<gene>
    <name evidence="2" type="ORF">SI7747_UN020786</name>
</gene>
<reference evidence="3" key="1">
    <citation type="journal article" date="2020" name="Sci. Rep.">
        <title>Chromosome-scale genome assembly for the duckweed Spirodela intermedia, integrating cytogenetic maps, PacBio and Oxford Nanopore libraries.</title>
        <authorList>
            <person name="Hoang P.T.N."/>
            <person name="Fiebig A."/>
            <person name="Novak P."/>
            <person name="Macas J."/>
            <person name="Cao H.X."/>
            <person name="Stepanenko A."/>
            <person name="Chen G."/>
            <person name="Borisjuk N."/>
            <person name="Scholz U."/>
            <person name="Schubert I."/>
        </authorList>
    </citation>
    <scope>NUCLEOTIDE SEQUENCE [LARGE SCALE GENOMIC DNA]</scope>
</reference>
<dbReference type="InterPro" id="IPR006045">
    <property type="entry name" value="Cupin_1"/>
</dbReference>
<proteinExistence type="predicted"/>
<evidence type="ECO:0000313" key="2">
    <source>
        <dbReference type="EMBL" id="CAA6674428.1"/>
    </source>
</evidence>
<feature type="domain" description="Cupin type-1" evidence="1">
    <location>
        <begin position="44"/>
        <end position="93"/>
    </location>
</feature>
<dbReference type="Gene3D" id="2.60.120.10">
    <property type="entry name" value="Jelly Rolls"/>
    <property type="match status" value="1"/>
</dbReference>
<dbReference type="InterPro" id="IPR014710">
    <property type="entry name" value="RmlC-like_jellyroll"/>
</dbReference>
<accession>A0ABN7E9D5</accession>